<feature type="transmembrane region" description="Helical" evidence="1">
    <location>
        <begin position="20"/>
        <end position="36"/>
    </location>
</feature>
<evidence type="ECO:0000313" key="3">
    <source>
        <dbReference type="Proteomes" id="UP000325116"/>
    </source>
</evidence>
<dbReference type="Pfam" id="PF13623">
    <property type="entry name" value="SurA_N_2"/>
    <property type="match status" value="1"/>
</dbReference>
<keyword evidence="1" id="KW-0812">Transmembrane</keyword>
<dbReference type="SUPFAM" id="SSF54534">
    <property type="entry name" value="FKBP-like"/>
    <property type="match status" value="1"/>
</dbReference>
<dbReference type="PANTHER" id="PTHR47245">
    <property type="entry name" value="PEPTIDYLPROLYL ISOMERASE"/>
    <property type="match status" value="1"/>
</dbReference>
<dbReference type="Gene3D" id="3.10.50.40">
    <property type="match status" value="1"/>
</dbReference>
<organism evidence="2 3">
    <name type="scientific">Brachyspira aalborgi</name>
    <dbReference type="NCBI Taxonomy" id="29522"/>
    <lineage>
        <taxon>Bacteria</taxon>
        <taxon>Pseudomonadati</taxon>
        <taxon>Spirochaetota</taxon>
        <taxon>Spirochaetia</taxon>
        <taxon>Brachyspirales</taxon>
        <taxon>Brachyspiraceae</taxon>
        <taxon>Brachyspira</taxon>
    </lineage>
</organism>
<proteinExistence type="predicted"/>
<dbReference type="GO" id="GO:0003755">
    <property type="term" value="F:peptidyl-prolyl cis-trans isomerase activity"/>
    <property type="evidence" value="ECO:0007669"/>
    <property type="project" value="InterPro"/>
</dbReference>
<keyword evidence="2" id="KW-0413">Isomerase</keyword>
<evidence type="ECO:0000313" key="2">
    <source>
        <dbReference type="EMBL" id="TXJ11662.1"/>
    </source>
</evidence>
<protein>
    <submittedName>
        <fullName evidence="2">Peptidyl-prolyl cis-trans isomerase</fullName>
    </submittedName>
</protein>
<dbReference type="InterPro" id="IPR050245">
    <property type="entry name" value="PrsA_foldase"/>
</dbReference>
<dbReference type="PANTHER" id="PTHR47245:SF2">
    <property type="entry name" value="PEPTIDYL-PROLYL CIS-TRANS ISOMERASE HP_0175-RELATED"/>
    <property type="match status" value="1"/>
</dbReference>
<reference evidence="2 3" key="1">
    <citation type="journal article" date="1992" name="Lakartidningen">
        <title>[Penicillin V and not amoxicillin is the first choice preparation in acute otitis].</title>
        <authorList>
            <person name="Kamme C."/>
            <person name="Lundgren K."/>
            <person name="Prellner K."/>
        </authorList>
    </citation>
    <scope>NUCLEOTIDE SEQUENCE [LARGE SCALE GENOMIC DNA]</scope>
    <source>
        <strain evidence="2 3">W1</strain>
    </source>
</reference>
<keyword evidence="1" id="KW-1133">Transmembrane helix</keyword>
<dbReference type="SUPFAM" id="SSF109998">
    <property type="entry name" value="Triger factor/SurA peptide-binding domain-like"/>
    <property type="match status" value="1"/>
</dbReference>
<accession>A0A5C8CIV3</accession>
<gene>
    <name evidence="2" type="ORF">EPJ80_08080</name>
</gene>
<evidence type="ECO:0000256" key="1">
    <source>
        <dbReference type="SAM" id="Phobius"/>
    </source>
</evidence>
<dbReference type="InterPro" id="IPR027304">
    <property type="entry name" value="Trigger_fact/SurA_dom_sf"/>
</dbReference>
<dbReference type="AlphaFoldDB" id="A0A5C8CIV3"/>
<dbReference type="EMBL" id="SAXT01000005">
    <property type="protein sequence ID" value="TXJ11662.1"/>
    <property type="molecule type" value="Genomic_DNA"/>
</dbReference>
<sequence>MSSKKITVKKKNSVVKTLQWIGISIISILLILYFLVSTGGSQTTPTIGSVNGTPIYYTSTSPYGRAFRDIERYYQQIGIPINNEMYSFIEDMAFKRAVTIILLHKIASKNIKISDNLIVDAMKSEFVDTNGLYNDVAFQSFIKNTSKSEQKRIEKELKESILSQTISTELFKDIKINSLEVERNYIKEQTKRDIEMVYIDAASIVENSEIPISDLEKYFNDNKTNFAQADISYIALESGGVADNLYKSLKDDITLFDKNAIEKSIETNNYKLGYVTKMEMPSENFANSIFTNTKTNTLLQPIYVNGKYYIVLLNDIRLPEKYSDVKIDILKNEYLKSNMKALLEVEKTKQSEILKSAFENNNNLASLNNKGNIEYYKTSKPFYYNQANLSSINGNMIPESSEENFYRRVFSLEVGSVSDVVKLENGVAIIKVLSEEKPDMNKLATSDDSIKSAIKMELSSYIENEWQNKNIEKARVKKNNIR</sequence>
<keyword evidence="1" id="KW-0472">Membrane</keyword>
<dbReference type="RefSeq" id="WP_147758588.1">
    <property type="nucleotide sequence ID" value="NZ_SAXT01000005.1"/>
</dbReference>
<dbReference type="Proteomes" id="UP000325116">
    <property type="component" value="Unassembled WGS sequence"/>
</dbReference>
<name>A0A5C8CIV3_9SPIR</name>
<dbReference type="InterPro" id="IPR046357">
    <property type="entry name" value="PPIase_dom_sf"/>
</dbReference>
<comment type="caution">
    <text evidence="2">The sequence shown here is derived from an EMBL/GenBank/DDBJ whole genome shotgun (WGS) entry which is preliminary data.</text>
</comment>